<dbReference type="PANTHER" id="PTHR43400">
    <property type="entry name" value="FUMARATE REDUCTASE"/>
    <property type="match status" value="1"/>
</dbReference>
<evidence type="ECO:0000256" key="4">
    <source>
        <dbReference type="ARBA" id="ARBA00023002"/>
    </source>
</evidence>
<dbReference type="EMBL" id="RCZI01000004">
    <property type="protein sequence ID" value="TPG26049.1"/>
    <property type="molecule type" value="Genomic_DNA"/>
</dbReference>
<organism evidence="6 7">
    <name type="scientific">Variovorax guangxiensis</name>
    <dbReference type="NCBI Taxonomy" id="1775474"/>
    <lineage>
        <taxon>Bacteria</taxon>
        <taxon>Pseudomonadati</taxon>
        <taxon>Pseudomonadota</taxon>
        <taxon>Betaproteobacteria</taxon>
        <taxon>Burkholderiales</taxon>
        <taxon>Comamonadaceae</taxon>
        <taxon>Variovorax</taxon>
    </lineage>
</organism>
<evidence type="ECO:0000259" key="5">
    <source>
        <dbReference type="Pfam" id="PF00890"/>
    </source>
</evidence>
<gene>
    <name evidence="6" type="ORF">EAH82_16825</name>
</gene>
<dbReference type="InterPro" id="IPR027477">
    <property type="entry name" value="Succ_DH/fumarate_Rdtase_cat_sf"/>
</dbReference>
<dbReference type="OrthoDB" id="9813348at2"/>
<comment type="cofactor">
    <cofactor evidence="1">
        <name>FAD</name>
        <dbReference type="ChEBI" id="CHEBI:57692"/>
    </cofactor>
</comment>
<protein>
    <submittedName>
        <fullName evidence="6">FAD-dependent oxidoreductase</fullName>
    </submittedName>
</protein>
<evidence type="ECO:0000256" key="3">
    <source>
        <dbReference type="ARBA" id="ARBA00022827"/>
    </source>
</evidence>
<feature type="domain" description="FAD-dependent oxidoreductase 2 FAD-binding" evidence="5">
    <location>
        <begin position="11"/>
        <end position="446"/>
    </location>
</feature>
<evidence type="ECO:0000256" key="2">
    <source>
        <dbReference type="ARBA" id="ARBA00022630"/>
    </source>
</evidence>
<name>A0A502DNG7_9BURK</name>
<dbReference type="Gene3D" id="3.50.50.60">
    <property type="entry name" value="FAD/NAD(P)-binding domain"/>
    <property type="match status" value="1"/>
</dbReference>
<dbReference type="Pfam" id="PF00890">
    <property type="entry name" value="FAD_binding_2"/>
    <property type="match status" value="1"/>
</dbReference>
<keyword evidence="4" id="KW-0560">Oxidoreductase</keyword>
<evidence type="ECO:0000256" key="1">
    <source>
        <dbReference type="ARBA" id="ARBA00001974"/>
    </source>
</evidence>
<proteinExistence type="predicted"/>
<reference evidence="6 7" key="1">
    <citation type="journal article" date="2019" name="Environ. Microbiol.">
        <title>Species interactions and distinct microbial communities in high Arctic permafrost affected cryosols are associated with the CH4 and CO2 gas fluxes.</title>
        <authorList>
            <person name="Altshuler I."/>
            <person name="Hamel J."/>
            <person name="Turney S."/>
            <person name="Magnuson E."/>
            <person name="Levesque R."/>
            <person name="Greer C."/>
            <person name="Whyte L.G."/>
        </authorList>
    </citation>
    <scope>NUCLEOTIDE SEQUENCE [LARGE SCALE GENOMIC DNA]</scope>
    <source>
        <strain evidence="6 7">S06.C</strain>
    </source>
</reference>
<dbReference type="InterPro" id="IPR003953">
    <property type="entry name" value="FAD-dep_OxRdtase_2_FAD-bd"/>
</dbReference>
<evidence type="ECO:0000313" key="6">
    <source>
        <dbReference type="EMBL" id="TPG26049.1"/>
    </source>
</evidence>
<dbReference type="SUPFAM" id="SSF51905">
    <property type="entry name" value="FAD/NAD(P)-binding domain"/>
    <property type="match status" value="1"/>
</dbReference>
<dbReference type="InterPro" id="IPR050315">
    <property type="entry name" value="FAD-oxidoreductase_2"/>
</dbReference>
<dbReference type="SUPFAM" id="SSF56425">
    <property type="entry name" value="Succinate dehydrogenase/fumarate reductase flavoprotein, catalytic domain"/>
    <property type="match status" value="1"/>
</dbReference>
<accession>A0A502DNG7</accession>
<sequence>MIAEHVPPRTDVLVIGGGIAGHSAALSAAERGAASVVLLEKTADFGGSSRQAVGGFAFAGTDLQREAGAFDSNEELRRDLLKSGEGRNDAALLQLFLDRQLDAYDWLRQHGVEFGYSRPVAGGSSVHTHSNWGGQAIRALHERVLSHPRVCYVPGHAAQRLVRGDEERTSVVGVKLTASADKASILHTGGGVVLATGGFSRGRQYMEAFAPQLLAAIPSGGIGNTGDGLRMATALGAGLADMGWVSGTFGAALPGYPDRTPRDEEPLGLLFPIYSGAVAVNLHGKRFADESASYKAIGKRCLEQPRGVAFQLFDSKTMALSREAPAHNFRAALERGELRHADTLAELATQLGVDGAELMRTIDQYNGDADAGVDGQFGRKIGAKIDQGPFYAYPCGVAVTTTFCGLTIDTATRVLDVHGEPIAHLYAAGELVAGFHGSNYMSGSALTKSVVTGRIAGANAAVASLTGATA</sequence>
<dbReference type="GO" id="GO:0016491">
    <property type="term" value="F:oxidoreductase activity"/>
    <property type="evidence" value="ECO:0007669"/>
    <property type="project" value="UniProtKB-KW"/>
</dbReference>
<dbReference type="InterPro" id="IPR036188">
    <property type="entry name" value="FAD/NAD-bd_sf"/>
</dbReference>
<dbReference type="PANTHER" id="PTHR43400:SF7">
    <property type="entry name" value="FAD-DEPENDENT OXIDOREDUCTASE 2 FAD BINDING DOMAIN-CONTAINING PROTEIN"/>
    <property type="match status" value="1"/>
</dbReference>
<keyword evidence="3" id="KW-0274">FAD</keyword>
<comment type="caution">
    <text evidence="6">The sequence shown here is derived from an EMBL/GenBank/DDBJ whole genome shotgun (WGS) entry which is preliminary data.</text>
</comment>
<dbReference type="Gene3D" id="3.90.700.10">
    <property type="entry name" value="Succinate dehydrogenase/fumarate reductase flavoprotein, catalytic domain"/>
    <property type="match status" value="1"/>
</dbReference>
<dbReference type="Proteomes" id="UP000319212">
    <property type="component" value="Unassembled WGS sequence"/>
</dbReference>
<dbReference type="RefSeq" id="WP_140843640.1">
    <property type="nucleotide sequence ID" value="NZ_RCZI01000004.1"/>
</dbReference>
<dbReference type="AlphaFoldDB" id="A0A502DNG7"/>
<evidence type="ECO:0000313" key="7">
    <source>
        <dbReference type="Proteomes" id="UP000319212"/>
    </source>
</evidence>
<keyword evidence="2" id="KW-0285">Flavoprotein</keyword>